<evidence type="ECO:0000256" key="1">
    <source>
        <dbReference type="ARBA" id="ARBA00004496"/>
    </source>
</evidence>
<evidence type="ECO:0000256" key="8">
    <source>
        <dbReference type="ARBA" id="ARBA00022977"/>
    </source>
</evidence>
<evidence type="ECO:0000256" key="3">
    <source>
        <dbReference type="ARBA" id="ARBA00022555"/>
    </source>
</evidence>
<evidence type="ECO:0000259" key="19">
    <source>
        <dbReference type="PROSITE" id="PS51165"/>
    </source>
</evidence>
<dbReference type="InterPro" id="IPR049961">
    <property type="entry name" value="ThiI_N"/>
</dbReference>
<keyword evidence="4 18" id="KW-0808">Transferase</keyword>
<dbReference type="GO" id="GO:0005829">
    <property type="term" value="C:cytosol"/>
    <property type="evidence" value="ECO:0007669"/>
    <property type="project" value="TreeGrafter"/>
</dbReference>
<evidence type="ECO:0000256" key="15">
    <source>
        <dbReference type="ARBA" id="ARBA00075337"/>
    </source>
</evidence>
<dbReference type="AlphaFoldDB" id="B9K7X4"/>
<evidence type="ECO:0000256" key="12">
    <source>
        <dbReference type="ARBA" id="ARBA00061472"/>
    </source>
</evidence>
<evidence type="ECO:0000256" key="5">
    <source>
        <dbReference type="ARBA" id="ARBA00022741"/>
    </source>
</evidence>
<keyword evidence="6 18" id="KW-0067">ATP-binding</keyword>
<keyword evidence="21" id="KW-1185">Reference proteome</keyword>
<dbReference type="GO" id="GO:0009228">
    <property type="term" value="P:thiamine biosynthetic process"/>
    <property type="evidence" value="ECO:0007669"/>
    <property type="project" value="UniProtKB-KW"/>
</dbReference>
<dbReference type="FunFam" id="3.40.50.620:FF:000053">
    <property type="entry name" value="Probable tRNA sulfurtransferase"/>
    <property type="match status" value="1"/>
</dbReference>
<dbReference type="GO" id="GO:0000049">
    <property type="term" value="F:tRNA binding"/>
    <property type="evidence" value="ECO:0007669"/>
    <property type="project" value="UniProtKB-UniRule"/>
</dbReference>
<organism evidence="20 21">
    <name type="scientific">Thermotoga neapolitana (strain ATCC 49049 / DSM 4359 / NBRC 107923 / NS-E)</name>
    <dbReference type="NCBI Taxonomy" id="309803"/>
    <lineage>
        <taxon>Bacteria</taxon>
        <taxon>Thermotogati</taxon>
        <taxon>Thermotogota</taxon>
        <taxon>Thermotogae</taxon>
        <taxon>Thermotogales</taxon>
        <taxon>Thermotogaceae</taxon>
        <taxon>Thermotoga</taxon>
    </lineage>
</organism>
<dbReference type="Pfam" id="PF02568">
    <property type="entry name" value="ThiI"/>
    <property type="match status" value="1"/>
</dbReference>
<dbReference type="SMART" id="SM00981">
    <property type="entry name" value="THUMP"/>
    <property type="match status" value="1"/>
</dbReference>
<evidence type="ECO:0000256" key="9">
    <source>
        <dbReference type="ARBA" id="ARBA00050570"/>
    </source>
</evidence>
<dbReference type="CDD" id="cd11716">
    <property type="entry name" value="THUMP_ThiI"/>
    <property type="match status" value="1"/>
</dbReference>
<comment type="pathway">
    <text evidence="18">Cofactor biosynthesis; thiamine diphosphate biosynthesis.</text>
</comment>
<dbReference type="InterPro" id="IPR049962">
    <property type="entry name" value="THUMP_ThiI"/>
</dbReference>
<evidence type="ECO:0000313" key="20">
    <source>
        <dbReference type="EMBL" id="ACM23058.1"/>
    </source>
</evidence>
<dbReference type="EC" id="2.8.1.4" evidence="13 18"/>
<dbReference type="CDD" id="cd01712">
    <property type="entry name" value="PPase_ThiI"/>
    <property type="match status" value="1"/>
</dbReference>
<comment type="catalytic activity">
    <reaction evidence="10 18">
        <text>[ThiS sulfur-carrier protein]-C-terminal Gly-Gly-AMP + S-sulfanyl-L-cysteinyl-[cysteine desulfurase] + AH2 = [ThiS sulfur-carrier protein]-C-terminal-Gly-aminoethanethioate + L-cysteinyl-[cysteine desulfurase] + A + AMP + 2 H(+)</text>
        <dbReference type="Rhea" id="RHEA:43340"/>
        <dbReference type="Rhea" id="RHEA-COMP:12157"/>
        <dbReference type="Rhea" id="RHEA-COMP:12158"/>
        <dbReference type="Rhea" id="RHEA-COMP:12910"/>
        <dbReference type="Rhea" id="RHEA-COMP:19908"/>
        <dbReference type="ChEBI" id="CHEBI:13193"/>
        <dbReference type="ChEBI" id="CHEBI:15378"/>
        <dbReference type="ChEBI" id="CHEBI:17499"/>
        <dbReference type="ChEBI" id="CHEBI:29950"/>
        <dbReference type="ChEBI" id="CHEBI:61963"/>
        <dbReference type="ChEBI" id="CHEBI:90618"/>
        <dbReference type="ChEBI" id="CHEBI:232372"/>
        <dbReference type="ChEBI" id="CHEBI:456215"/>
    </reaction>
</comment>
<comment type="function">
    <text evidence="11 18">Catalyzes the ATP-dependent transfer of a sulfur to tRNA to produce 4-thiouridine in position 8 of tRNAs, which functions as a near-UV photosensor. Also catalyzes the transfer of sulfur to the sulfur carrier protein ThiS, forming ThiS-thiocarboxylate. This is a step in the synthesis of thiazole, in the thiamine biosynthesis pathway. The sulfur is donated as persulfide by IscS.</text>
</comment>
<dbReference type="GO" id="GO:0002937">
    <property type="term" value="P:tRNA 4-thiouridine biosynthesis"/>
    <property type="evidence" value="ECO:0007669"/>
    <property type="project" value="TreeGrafter"/>
</dbReference>
<dbReference type="InterPro" id="IPR050102">
    <property type="entry name" value="tRNA_sulfurtransferase_ThiI"/>
</dbReference>
<dbReference type="HAMAP" id="MF_00021">
    <property type="entry name" value="ThiI"/>
    <property type="match status" value="1"/>
</dbReference>
<comment type="subcellular location">
    <subcellularLocation>
        <location evidence="1 18">Cytoplasm</location>
    </subcellularLocation>
</comment>
<evidence type="ECO:0000256" key="14">
    <source>
        <dbReference type="ARBA" id="ARBA00071867"/>
    </source>
</evidence>
<feature type="binding site" evidence="18">
    <location>
        <begin position="245"/>
        <end position="246"/>
    </location>
    <ligand>
        <name>ATP</name>
        <dbReference type="ChEBI" id="CHEBI:30616"/>
    </ligand>
</feature>
<dbReference type="InterPro" id="IPR020536">
    <property type="entry name" value="ThiI_AANH"/>
</dbReference>
<dbReference type="InterPro" id="IPR004114">
    <property type="entry name" value="THUMP_dom"/>
</dbReference>
<dbReference type="KEGG" id="tna:CTN_0881"/>
<dbReference type="STRING" id="309803.CTN_0881"/>
<dbReference type="EMBL" id="CP000916">
    <property type="protein sequence ID" value="ACM23058.1"/>
    <property type="molecule type" value="Genomic_DNA"/>
</dbReference>
<sequence length="428" mass="48516">MLLYTLPCSIPPETFGSSLFYIIHLRQATFFLHLLKFYPEVNGLRVYIIRYAEIGLKGKNRKNFEDALKRNIERVTGMKVKKQWGRFLIPVDEGIDLDDKLKKIFGIQNFSKGFLVSHDFEEVKKTVLVAVKEKLEQGEFKTFKVQAKKAYKEYKKGVYEMNSELGALVLKNFKELSVDVHNPDFVLGVEVRPEGILVFTDKVECYGGLPVGTGGRAILLLSGGIDSPVAGWYALKRGVLIESVTFVSPPFTSEGAVEKVKDILRVLREFSGGHPLRLHVVNLTQVQLRIKKSVPDKYSLLMYRRSMFRIAEKIAEEVNAIAFYTGENVGQVASQTLENLWSIESVTTRPVIRPLAGFDKTEIVEKAREIGTYEISIKPYQDSCVFFAPKNPATRSHPSALEELERSIPDLSALEEEAFRTRKIEVIE</sequence>
<dbReference type="HOGENOM" id="CLU_037952_4_0_0"/>
<dbReference type="NCBIfam" id="TIGR00342">
    <property type="entry name" value="tRNA uracil 4-sulfurtransferase ThiI"/>
    <property type="match status" value="1"/>
</dbReference>
<evidence type="ECO:0000313" key="21">
    <source>
        <dbReference type="Proteomes" id="UP000000445"/>
    </source>
</evidence>
<dbReference type="Proteomes" id="UP000000445">
    <property type="component" value="Chromosome"/>
</dbReference>
<evidence type="ECO:0000256" key="4">
    <source>
        <dbReference type="ARBA" id="ARBA00022679"/>
    </source>
</evidence>
<dbReference type="Gene3D" id="3.30.2130.30">
    <property type="match status" value="1"/>
</dbReference>
<feature type="binding site" evidence="18">
    <location>
        <position position="304"/>
    </location>
    <ligand>
        <name>ATP</name>
        <dbReference type="ChEBI" id="CHEBI:30616"/>
    </ligand>
</feature>
<dbReference type="GO" id="GO:0005524">
    <property type="term" value="F:ATP binding"/>
    <property type="evidence" value="ECO:0007669"/>
    <property type="project" value="UniProtKB-UniRule"/>
</dbReference>
<comment type="similarity">
    <text evidence="12 18">Belongs to the ThiI family.</text>
</comment>
<dbReference type="InterPro" id="IPR014729">
    <property type="entry name" value="Rossmann-like_a/b/a_fold"/>
</dbReference>
<dbReference type="GO" id="GO:0140741">
    <property type="term" value="F:tRNA-uracil-4 sulfurtransferase activity"/>
    <property type="evidence" value="ECO:0007669"/>
    <property type="project" value="UniProtKB-EC"/>
</dbReference>
<dbReference type="InterPro" id="IPR054173">
    <property type="entry name" value="ThiI_fer"/>
</dbReference>
<proteinExistence type="inferred from homology"/>
<feature type="domain" description="THUMP" evidence="19">
    <location>
        <begin position="95"/>
        <end position="202"/>
    </location>
</feature>
<dbReference type="GO" id="GO:0052837">
    <property type="term" value="P:thiazole biosynthetic process"/>
    <property type="evidence" value="ECO:0007669"/>
    <property type="project" value="TreeGrafter"/>
</dbReference>
<keyword evidence="7 18" id="KW-0694">RNA-binding</keyword>
<protein>
    <recommendedName>
        <fullName evidence="14 18">Probable tRNA sulfurtransferase</fullName>
        <ecNumber evidence="13 18">2.8.1.4</ecNumber>
    </recommendedName>
    <alternativeName>
        <fullName evidence="15 18">Sulfur carrier protein ThiS sulfurtransferase</fullName>
    </alternativeName>
    <alternativeName>
        <fullName evidence="16 18">Thiamine biosynthesis protein ThiI</fullName>
    </alternativeName>
    <alternativeName>
        <fullName evidence="17 18">tRNA 4-thiouridine synthase</fullName>
    </alternativeName>
</protein>
<feature type="binding site" evidence="18">
    <location>
        <begin position="220"/>
        <end position="221"/>
    </location>
    <ligand>
        <name>ATP</name>
        <dbReference type="ChEBI" id="CHEBI:30616"/>
    </ligand>
</feature>
<dbReference type="Gene3D" id="3.40.50.620">
    <property type="entry name" value="HUPs"/>
    <property type="match status" value="1"/>
</dbReference>
<comment type="catalytic activity">
    <reaction evidence="9 18">
        <text>[ThiI sulfur-carrier protein]-S-sulfanyl-L-cysteine + a uridine in tRNA + 2 reduced [2Fe-2S]-[ferredoxin] + ATP + H(+) = [ThiI sulfur-carrier protein]-L-cysteine + a 4-thiouridine in tRNA + 2 oxidized [2Fe-2S]-[ferredoxin] + AMP + diphosphate</text>
        <dbReference type="Rhea" id="RHEA:24176"/>
        <dbReference type="Rhea" id="RHEA-COMP:10000"/>
        <dbReference type="Rhea" id="RHEA-COMP:10001"/>
        <dbReference type="Rhea" id="RHEA-COMP:13337"/>
        <dbReference type="Rhea" id="RHEA-COMP:13338"/>
        <dbReference type="Rhea" id="RHEA-COMP:13339"/>
        <dbReference type="Rhea" id="RHEA-COMP:13340"/>
        <dbReference type="ChEBI" id="CHEBI:15378"/>
        <dbReference type="ChEBI" id="CHEBI:29950"/>
        <dbReference type="ChEBI" id="CHEBI:30616"/>
        <dbReference type="ChEBI" id="CHEBI:33019"/>
        <dbReference type="ChEBI" id="CHEBI:33737"/>
        <dbReference type="ChEBI" id="CHEBI:33738"/>
        <dbReference type="ChEBI" id="CHEBI:61963"/>
        <dbReference type="ChEBI" id="CHEBI:65315"/>
        <dbReference type="ChEBI" id="CHEBI:136798"/>
        <dbReference type="ChEBI" id="CHEBI:456215"/>
        <dbReference type="EC" id="2.8.1.4"/>
    </reaction>
</comment>
<evidence type="ECO:0000256" key="2">
    <source>
        <dbReference type="ARBA" id="ARBA00022490"/>
    </source>
</evidence>
<gene>
    <name evidence="18" type="primary">thiI</name>
    <name evidence="20" type="ordered locus">CTN_0881</name>
</gene>
<dbReference type="InterPro" id="IPR003720">
    <property type="entry name" value="tRNA_STrfase"/>
</dbReference>
<keyword evidence="5 18" id="KW-0547">Nucleotide-binding</keyword>
<evidence type="ECO:0000256" key="6">
    <source>
        <dbReference type="ARBA" id="ARBA00022840"/>
    </source>
</evidence>
<dbReference type="SUPFAM" id="SSF52402">
    <property type="entry name" value="Adenine nucleotide alpha hydrolases-like"/>
    <property type="match status" value="1"/>
</dbReference>
<evidence type="ECO:0000256" key="11">
    <source>
        <dbReference type="ARBA" id="ARBA00058382"/>
    </source>
</evidence>
<dbReference type="PROSITE" id="PS51165">
    <property type="entry name" value="THUMP"/>
    <property type="match status" value="1"/>
</dbReference>
<dbReference type="UniPathway" id="UPA00060"/>
<evidence type="ECO:0000256" key="13">
    <source>
        <dbReference type="ARBA" id="ARBA00066827"/>
    </source>
</evidence>
<evidence type="ECO:0000256" key="7">
    <source>
        <dbReference type="ARBA" id="ARBA00022884"/>
    </source>
</evidence>
<keyword evidence="3 18" id="KW-0820">tRNA-binding</keyword>
<feature type="binding site" evidence="18">
    <location>
        <position position="326"/>
    </location>
    <ligand>
        <name>ATP</name>
        <dbReference type="ChEBI" id="CHEBI:30616"/>
    </ligand>
</feature>
<keyword evidence="8 18" id="KW-0784">Thiamine biosynthesis</keyword>
<dbReference type="GO" id="GO:0004810">
    <property type="term" value="F:CCA tRNA nucleotidyltransferase activity"/>
    <property type="evidence" value="ECO:0007669"/>
    <property type="project" value="InterPro"/>
</dbReference>
<dbReference type="Pfam" id="PF02926">
    <property type="entry name" value="THUMP"/>
    <property type="match status" value="1"/>
</dbReference>
<reference evidence="20 21" key="1">
    <citation type="journal article" date="2009" name="Biosci. Biotechnol. Biochem.">
        <title>WeGAS: a web-based microbial genome annotation system.</title>
        <authorList>
            <person name="Lee D."/>
            <person name="Seo H."/>
            <person name="Park C."/>
            <person name="Park K."/>
        </authorList>
    </citation>
    <scope>NUCLEOTIDE SEQUENCE [LARGE SCALE GENOMIC DNA]</scope>
    <source>
        <strain evidence="21">ATCC 49049 / DSM 4359 / NBRC 107923 / NS-E</strain>
    </source>
</reference>
<dbReference type="GO" id="GO:0009229">
    <property type="term" value="P:thiamine diphosphate biosynthetic process"/>
    <property type="evidence" value="ECO:0007669"/>
    <property type="project" value="UniProtKB-UniRule"/>
</dbReference>
<accession>B9K7X4</accession>
<dbReference type="SUPFAM" id="SSF143437">
    <property type="entry name" value="THUMP domain-like"/>
    <property type="match status" value="1"/>
</dbReference>
<dbReference type="PANTHER" id="PTHR43209:SF1">
    <property type="entry name" value="TRNA SULFURTRANSFERASE"/>
    <property type="match status" value="1"/>
</dbReference>
<evidence type="ECO:0000256" key="17">
    <source>
        <dbReference type="ARBA" id="ARBA00080570"/>
    </source>
</evidence>
<dbReference type="eggNOG" id="COG0301">
    <property type="taxonomic scope" value="Bacteria"/>
</dbReference>
<evidence type="ECO:0000256" key="16">
    <source>
        <dbReference type="ARBA" id="ARBA00077849"/>
    </source>
</evidence>
<dbReference type="PANTHER" id="PTHR43209">
    <property type="entry name" value="TRNA SULFURTRANSFERASE"/>
    <property type="match status" value="1"/>
</dbReference>
<evidence type="ECO:0000256" key="18">
    <source>
        <dbReference type="HAMAP-Rule" id="MF_00021"/>
    </source>
</evidence>
<dbReference type="Pfam" id="PF22025">
    <property type="entry name" value="ThiI_fer"/>
    <property type="match status" value="1"/>
</dbReference>
<keyword evidence="2 18" id="KW-0963">Cytoplasm</keyword>
<feature type="binding site" evidence="18">
    <location>
        <position position="335"/>
    </location>
    <ligand>
        <name>ATP</name>
        <dbReference type="ChEBI" id="CHEBI:30616"/>
    </ligand>
</feature>
<evidence type="ECO:0000256" key="10">
    <source>
        <dbReference type="ARBA" id="ARBA00052330"/>
    </source>
</evidence>
<name>B9K7X4_THENN</name>